<dbReference type="Proteomes" id="UP001630127">
    <property type="component" value="Unassembled WGS sequence"/>
</dbReference>
<name>A0ABD2Z1E2_9GENT</name>
<dbReference type="AlphaFoldDB" id="A0ABD2Z1E2"/>
<accession>A0ABD2Z1E2</accession>
<evidence type="ECO:0000313" key="2">
    <source>
        <dbReference type="Proteomes" id="UP001630127"/>
    </source>
</evidence>
<gene>
    <name evidence="1" type="ORF">ACH5RR_026045</name>
</gene>
<organism evidence="1 2">
    <name type="scientific">Cinchona calisaya</name>
    <dbReference type="NCBI Taxonomy" id="153742"/>
    <lineage>
        <taxon>Eukaryota</taxon>
        <taxon>Viridiplantae</taxon>
        <taxon>Streptophyta</taxon>
        <taxon>Embryophyta</taxon>
        <taxon>Tracheophyta</taxon>
        <taxon>Spermatophyta</taxon>
        <taxon>Magnoliopsida</taxon>
        <taxon>eudicotyledons</taxon>
        <taxon>Gunneridae</taxon>
        <taxon>Pentapetalae</taxon>
        <taxon>asterids</taxon>
        <taxon>lamiids</taxon>
        <taxon>Gentianales</taxon>
        <taxon>Rubiaceae</taxon>
        <taxon>Cinchonoideae</taxon>
        <taxon>Cinchoneae</taxon>
        <taxon>Cinchona</taxon>
    </lineage>
</organism>
<protein>
    <submittedName>
        <fullName evidence="1">Uncharacterized protein</fullName>
    </submittedName>
</protein>
<keyword evidence="2" id="KW-1185">Reference proteome</keyword>
<reference evidence="1 2" key="1">
    <citation type="submission" date="2024-11" db="EMBL/GenBank/DDBJ databases">
        <title>A near-complete genome assembly of Cinchona calisaya.</title>
        <authorList>
            <person name="Lian D.C."/>
            <person name="Zhao X.W."/>
            <person name="Wei L."/>
        </authorList>
    </citation>
    <scope>NUCLEOTIDE SEQUENCE [LARGE SCALE GENOMIC DNA]</scope>
    <source>
        <tissue evidence="1">Nenye</tissue>
    </source>
</reference>
<sequence>MGPLIRLSHVCNADEKPSTDYVYEVEEEPIGELDYEELEAKLEELPVDDDVECSNSQQVEDVDLESFQLRGTGFIDEDDEWLT</sequence>
<comment type="caution">
    <text evidence="1">The sequence shown here is derived from an EMBL/GenBank/DDBJ whole genome shotgun (WGS) entry which is preliminary data.</text>
</comment>
<dbReference type="EMBL" id="JBJUIK010000011">
    <property type="protein sequence ID" value="KAL3513328.1"/>
    <property type="molecule type" value="Genomic_DNA"/>
</dbReference>
<proteinExistence type="predicted"/>
<evidence type="ECO:0000313" key="1">
    <source>
        <dbReference type="EMBL" id="KAL3513328.1"/>
    </source>
</evidence>